<dbReference type="RefSeq" id="WP_307149270.1">
    <property type="nucleotide sequence ID" value="NZ_JAUSTU010000003.1"/>
</dbReference>
<protein>
    <submittedName>
        <fullName evidence="1">Uncharacterized protein</fullName>
    </submittedName>
</protein>
<proteinExistence type="predicted"/>
<name>A0ABT9V140_9BACL</name>
<reference evidence="1 2" key="1">
    <citation type="submission" date="2023-07" db="EMBL/GenBank/DDBJ databases">
        <title>Genomic Encyclopedia of Type Strains, Phase IV (KMG-IV): sequencing the most valuable type-strain genomes for metagenomic binning, comparative biology and taxonomic classification.</title>
        <authorList>
            <person name="Goeker M."/>
        </authorList>
    </citation>
    <scope>NUCLEOTIDE SEQUENCE [LARGE SCALE GENOMIC DNA]</scope>
    <source>
        <strain evidence="1 2">DSM 23948</strain>
    </source>
</reference>
<accession>A0ABT9V140</accession>
<comment type="caution">
    <text evidence="1">The sequence shown here is derived from an EMBL/GenBank/DDBJ whole genome shotgun (WGS) entry which is preliminary data.</text>
</comment>
<gene>
    <name evidence="1" type="ORF">J2S07_000979</name>
</gene>
<dbReference type="Proteomes" id="UP001231362">
    <property type="component" value="Unassembled WGS sequence"/>
</dbReference>
<dbReference type="EMBL" id="JAUSTU010000003">
    <property type="protein sequence ID" value="MDQ0154675.1"/>
    <property type="molecule type" value="Genomic_DNA"/>
</dbReference>
<evidence type="ECO:0000313" key="2">
    <source>
        <dbReference type="Proteomes" id="UP001231362"/>
    </source>
</evidence>
<sequence length="40" mass="4547">MNVVGLNPFYPMDETTRGAFQKVDSINYWKIRGEDALGGR</sequence>
<keyword evidence="2" id="KW-1185">Reference proteome</keyword>
<organism evidence="1 2">
    <name type="scientific">Anoxybacillus andreesenii</name>
    <dbReference type="NCBI Taxonomy" id="1325932"/>
    <lineage>
        <taxon>Bacteria</taxon>
        <taxon>Bacillati</taxon>
        <taxon>Bacillota</taxon>
        <taxon>Bacilli</taxon>
        <taxon>Bacillales</taxon>
        <taxon>Anoxybacillaceae</taxon>
        <taxon>Anoxybacillus</taxon>
    </lineage>
</organism>
<evidence type="ECO:0000313" key="1">
    <source>
        <dbReference type="EMBL" id="MDQ0154675.1"/>
    </source>
</evidence>